<evidence type="ECO:0000256" key="1">
    <source>
        <dbReference type="ARBA" id="ARBA00004127"/>
    </source>
</evidence>
<dbReference type="InterPro" id="IPR051788">
    <property type="entry name" value="MFS_Transporter"/>
</dbReference>
<dbReference type="PROSITE" id="PS50850">
    <property type="entry name" value="MFS"/>
    <property type="match status" value="1"/>
</dbReference>
<feature type="transmembrane region" description="Helical" evidence="7">
    <location>
        <begin position="96"/>
        <end position="119"/>
    </location>
</feature>
<feature type="transmembrane region" description="Helical" evidence="7">
    <location>
        <begin position="247"/>
        <end position="263"/>
    </location>
</feature>
<name>A0AAW7Z013_9ALTE</name>
<feature type="transmembrane region" description="Helical" evidence="7">
    <location>
        <begin position="165"/>
        <end position="187"/>
    </location>
</feature>
<evidence type="ECO:0000256" key="4">
    <source>
        <dbReference type="ARBA" id="ARBA00022692"/>
    </source>
</evidence>
<feature type="transmembrane region" description="Helical" evidence="7">
    <location>
        <begin position="363"/>
        <end position="381"/>
    </location>
</feature>
<feature type="transmembrane region" description="Helical" evidence="7">
    <location>
        <begin position="40"/>
        <end position="60"/>
    </location>
</feature>
<evidence type="ECO:0000256" key="7">
    <source>
        <dbReference type="SAM" id="Phobius"/>
    </source>
</evidence>
<comment type="caution">
    <text evidence="9">The sequence shown here is derived from an EMBL/GenBank/DDBJ whole genome shotgun (WGS) entry which is preliminary data.</text>
</comment>
<dbReference type="InterPro" id="IPR036259">
    <property type="entry name" value="MFS_trans_sf"/>
</dbReference>
<evidence type="ECO:0000256" key="3">
    <source>
        <dbReference type="ARBA" id="ARBA00022448"/>
    </source>
</evidence>
<feature type="transmembrane region" description="Helical" evidence="7">
    <location>
        <begin position="304"/>
        <end position="324"/>
    </location>
</feature>
<evidence type="ECO:0000256" key="5">
    <source>
        <dbReference type="ARBA" id="ARBA00022989"/>
    </source>
</evidence>
<dbReference type="EMBL" id="JAUOQI010000003">
    <property type="protein sequence ID" value="MDO6576794.1"/>
    <property type="molecule type" value="Genomic_DNA"/>
</dbReference>
<dbReference type="SUPFAM" id="SSF103473">
    <property type="entry name" value="MFS general substrate transporter"/>
    <property type="match status" value="1"/>
</dbReference>
<dbReference type="PANTHER" id="PTHR23514">
    <property type="entry name" value="BYPASS OF STOP CODON PROTEIN 6"/>
    <property type="match status" value="1"/>
</dbReference>
<dbReference type="GO" id="GO:0022857">
    <property type="term" value="F:transmembrane transporter activity"/>
    <property type="evidence" value="ECO:0007669"/>
    <property type="project" value="InterPro"/>
</dbReference>
<evidence type="ECO:0000313" key="10">
    <source>
        <dbReference type="Proteomes" id="UP001170717"/>
    </source>
</evidence>
<sequence length="391" mass="42643">MSRRPITVVIFSGFFLLGMLFILWGILLPDIAADLRMSELVSGLFFSLFSLGMMVGAVVGGKYVSRFDYMPLLASLLGINAVLLLIISSLQGWQWVLVVAVVIGIVSSSIFTIGHTLIARLYEEKRFTMMGLMDFMFSLGTFAASFFVTLLYLQEENWRRPIQVLALFMLALSAYTFMAAHSQAKLLRGQPKAQRKTLTFGAVAKQPIFIFMALLSFGYGAVEFGNANWFVSYAQNGIGFTGEQSRNLLACFTAGMVISRLVFPFLLRFMSVHRLIVILATASLCGVFAIKLMTGLYSMGAGNLLLGLGLGGLFPLMLSAAMNIDSDNGPVLSGICIIGNSTGVQVASFSTGLWANYVPLTTAFWVIPIGGCILWGAAWAYSRMVKQHGYA</sequence>
<keyword evidence="5 7" id="KW-1133">Transmembrane helix</keyword>
<feature type="transmembrane region" description="Helical" evidence="7">
    <location>
        <begin position="131"/>
        <end position="153"/>
    </location>
</feature>
<comment type="subcellular location">
    <subcellularLocation>
        <location evidence="1">Endomembrane system</location>
        <topology evidence="1">Multi-pass membrane protein</topology>
    </subcellularLocation>
</comment>
<dbReference type="PANTHER" id="PTHR23514:SF3">
    <property type="entry name" value="BYPASS OF STOP CODON PROTEIN 6"/>
    <property type="match status" value="1"/>
</dbReference>
<feature type="transmembrane region" description="Helical" evidence="7">
    <location>
        <begin position="208"/>
        <end position="227"/>
    </location>
</feature>
<protein>
    <submittedName>
        <fullName evidence="9">MFS transporter</fullName>
    </submittedName>
</protein>
<dbReference type="InterPro" id="IPR011701">
    <property type="entry name" value="MFS"/>
</dbReference>
<dbReference type="Proteomes" id="UP001170717">
    <property type="component" value="Unassembled WGS sequence"/>
</dbReference>
<dbReference type="Gene3D" id="1.20.1250.20">
    <property type="entry name" value="MFS general substrate transporter like domains"/>
    <property type="match status" value="1"/>
</dbReference>
<keyword evidence="3" id="KW-0813">Transport</keyword>
<feature type="transmembrane region" description="Helical" evidence="7">
    <location>
        <begin position="7"/>
        <end position="28"/>
    </location>
</feature>
<accession>A0AAW7Z013</accession>
<dbReference type="InterPro" id="IPR020846">
    <property type="entry name" value="MFS_dom"/>
</dbReference>
<dbReference type="Pfam" id="PF07690">
    <property type="entry name" value="MFS_1"/>
    <property type="match status" value="1"/>
</dbReference>
<feature type="domain" description="Major facilitator superfamily (MFS) profile" evidence="8">
    <location>
        <begin position="6"/>
        <end position="391"/>
    </location>
</feature>
<dbReference type="RefSeq" id="WP_303538171.1">
    <property type="nucleotide sequence ID" value="NZ_JAUOQI010000003.1"/>
</dbReference>
<proteinExistence type="inferred from homology"/>
<feature type="transmembrane region" description="Helical" evidence="7">
    <location>
        <begin position="72"/>
        <end position="90"/>
    </location>
</feature>
<organism evidence="9 10">
    <name type="scientific">Alteromonas stellipolaris</name>
    <dbReference type="NCBI Taxonomy" id="233316"/>
    <lineage>
        <taxon>Bacteria</taxon>
        <taxon>Pseudomonadati</taxon>
        <taxon>Pseudomonadota</taxon>
        <taxon>Gammaproteobacteria</taxon>
        <taxon>Alteromonadales</taxon>
        <taxon>Alteromonadaceae</taxon>
        <taxon>Alteromonas/Salinimonas group</taxon>
        <taxon>Alteromonas</taxon>
    </lineage>
</organism>
<evidence type="ECO:0000256" key="2">
    <source>
        <dbReference type="ARBA" id="ARBA00008335"/>
    </source>
</evidence>
<evidence type="ECO:0000259" key="8">
    <source>
        <dbReference type="PROSITE" id="PS50850"/>
    </source>
</evidence>
<evidence type="ECO:0000256" key="6">
    <source>
        <dbReference type="ARBA" id="ARBA00023136"/>
    </source>
</evidence>
<dbReference type="GO" id="GO:0012505">
    <property type="term" value="C:endomembrane system"/>
    <property type="evidence" value="ECO:0007669"/>
    <property type="project" value="UniProtKB-SubCell"/>
</dbReference>
<evidence type="ECO:0000313" key="9">
    <source>
        <dbReference type="EMBL" id="MDO6576794.1"/>
    </source>
</evidence>
<dbReference type="GO" id="GO:0016020">
    <property type="term" value="C:membrane"/>
    <property type="evidence" value="ECO:0007669"/>
    <property type="project" value="TreeGrafter"/>
</dbReference>
<gene>
    <name evidence="9" type="ORF">Q4527_05290</name>
</gene>
<dbReference type="AlphaFoldDB" id="A0AAW7Z013"/>
<keyword evidence="6 7" id="KW-0472">Membrane</keyword>
<reference evidence="9" key="1">
    <citation type="submission" date="2023-07" db="EMBL/GenBank/DDBJ databases">
        <title>Genome content predicts the carbon catabolic preferences of heterotrophic bacteria.</title>
        <authorList>
            <person name="Gralka M."/>
        </authorList>
    </citation>
    <scope>NUCLEOTIDE SEQUENCE</scope>
    <source>
        <strain evidence="9">F2M12</strain>
    </source>
</reference>
<feature type="transmembrane region" description="Helical" evidence="7">
    <location>
        <begin position="275"/>
        <end position="298"/>
    </location>
</feature>
<comment type="similarity">
    <text evidence="2">Belongs to the major facilitator superfamily.</text>
</comment>
<keyword evidence="4 7" id="KW-0812">Transmembrane</keyword>